<protein>
    <submittedName>
        <fullName evidence="1">Uncharacterized protein</fullName>
    </submittedName>
</protein>
<keyword evidence="2" id="KW-1185">Reference proteome</keyword>
<organism evidence="1 2">
    <name type="scientific">Streptomyces cyaneogriseus subsp. noncyanogenus</name>
    <dbReference type="NCBI Taxonomy" id="477245"/>
    <lineage>
        <taxon>Bacteria</taxon>
        <taxon>Bacillati</taxon>
        <taxon>Actinomycetota</taxon>
        <taxon>Actinomycetes</taxon>
        <taxon>Kitasatosporales</taxon>
        <taxon>Streptomycetaceae</taxon>
        <taxon>Streptomyces</taxon>
    </lineage>
</organism>
<gene>
    <name evidence="1" type="ORF">TU94_26300</name>
</gene>
<dbReference type="KEGG" id="scw:TU94_26300"/>
<dbReference type="EMBL" id="CP010849">
    <property type="protein sequence ID" value="AJP04451.1"/>
    <property type="molecule type" value="Genomic_DNA"/>
</dbReference>
<dbReference type="HOGENOM" id="CLU_2481872_0_0_11"/>
<dbReference type="PATRIC" id="fig|477245.3.peg.5565"/>
<proteinExistence type="predicted"/>
<dbReference type="RefSeq" id="WP_044385179.1">
    <property type="nucleotide sequence ID" value="NZ_CP010849.1"/>
</dbReference>
<name>A0A0C5GJ40_9ACTN</name>
<dbReference type="Proteomes" id="UP000032234">
    <property type="component" value="Chromosome"/>
</dbReference>
<dbReference type="AlphaFoldDB" id="A0A0C5GJ40"/>
<sequence>MARDTFRDQRLTLVADLRLLVLSSEVLYAARIFHSQREWAREQAVTSKESAGVAGGKKAGDTDERLHDVAAWREAPFCTDALRRAVA</sequence>
<accession>A0A0C5GJ40</accession>
<reference evidence="1 2" key="1">
    <citation type="submission" date="2015-02" db="EMBL/GenBank/DDBJ databases">
        <title>Genome sequence of thermotolerant Streptomyces cyaneogriseus subsp. Noncyanogenus NMWT1, the producer of nematocidal antibiotics nemadectin.</title>
        <authorList>
            <person name="Wang H."/>
            <person name="Li C."/>
            <person name="Xiang W."/>
            <person name="Wang X."/>
        </authorList>
    </citation>
    <scope>NUCLEOTIDE SEQUENCE [LARGE SCALE GENOMIC DNA]</scope>
    <source>
        <strain evidence="1 2">NMWT 1</strain>
    </source>
</reference>
<evidence type="ECO:0000313" key="2">
    <source>
        <dbReference type="Proteomes" id="UP000032234"/>
    </source>
</evidence>
<dbReference type="STRING" id="477245.TU94_26300"/>
<evidence type="ECO:0000313" key="1">
    <source>
        <dbReference type="EMBL" id="AJP04451.1"/>
    </source>
</evidence>